<dbReference type="PIRSF" id="PIRSF000709">
    <property type="entry name" value="6PFK_2-Ptase"/>
    <property type="match status" value="1"/>
</dbReference>
<dbReference type="Gene3D" id="3.40.50.1240">
    <property type="entry name" value="Phosphoglycerate mutase-like"/>
    <property type="match status" value="1"/>
</dbReference>
<proteinExistence type="predicted"/>
<feature type="active site" description="Proton donor/acceptor" evidence="1">
    <location>
        <position position="80"/>
    </location>
</feature>
<dbReference type="GO" id="GO:0016791">
    <property type="term" value="F:phosphatase activity"/>
    <property type="evidence" value="ECO:0007669"/>
    <property type="project" value="TreeGrafter"/>
</dbReference>
<dbReference type="GO" id="GO:0005737">
    <property type="term" value="C:cytoplasm"/>
    <property type="evidence" value="ECO:0007669"/>
    <property type="project" value="TreeGrafter"/>
</dbReference>
<organism evidence="3 4">
    <name type="scientific">Sedimenticola selenatireducens</name>
    <dbReference type="NCBI Taxonomy" id="191960"/>
    <lineage>
        <taxon>Bacteria</taxon>
        <taxon>Pseudomonadati</taxon>
        <taxon>Pseudomonadota</taxon>
        <taxon>Gammaproteobacteria</taxon>
        <taxon>Chromatiales</taxon>
        <taxon>Sedimenticolaceae</taxon>
        <taxon>Sedimenticola</taxon>
    </lineage>
</organism>
<dbReference type="InterPro" id="IPR013078">
    <property type="entry name" value="His_Pase_superF_clade-1"/>
</dbReference>
<evidence type="ECO:0000313" key="3">
    <source>
        <dbReference type="EMBL" id="TVO78999.1"/>
    </source>
</evidence>
<dbReference type="EMBL" id="VMNH01000001">
    <property type="protein sequence ID" value="TVO78999.1"/>
    <property type="molecule type" value="Genomic_DNA"/>
</dbReference>
<keyword evidence="4" id="KW-1185">Reference proteome</keyword>
<feature type="active site" description="Tele-phosphohistidine intermediate" evidence="1">
    <location>
        <position position="11"/>
    </location>
</feature>
<sequence length="197" mass="22337">MTTTTVDLIRHGEPEGGTLFRGWRDDPLSAQGWQQMRLAVADHTPWDLIISSPLARCAEFAAELSQRESIPINIEERLKEIGFGQWEGVSPDALYNESPDRLNDFWQNPVENPPPDGEPMVLFQSRVESAWQDIQIHHPNRHVLIVAHGGVNRLIIGKVLGIPLRYLFRMELPYAGISRIRIQEGYPRLVFHCGALG</sequence>
<dbReference type="PANTHER" id="PTHR48100">
    <property type="entry name" value="BROAD-SPECIFICITY PHOSPHATASE YOR283W-RELATED"/>
    <property type="match status" value="1"/>
</dbReference>
<evidence type="ECO:0000256" key="1">
    <source>
        <dbReference type="PIRSR" id="PIRSR613078-1"/>
    </source>
</evidence>
<accession>A0A557SNK8</accession>
<dbReference type="PANTHER" id="PTHR48100:SF1">
    <property type="entry name" value="HISTIDINE PHOSPHATASE FAMILY PROTEIN-RELATED"/>
    <property type="match status" value="1"/>
</dbReference>
<evidence type="ECO:0000256" key="2">
    <source>
        <dbReference type="PIRSR" id="PIRSR613078-2"/>
    </source>
</evidence>
<reference evidence="3 4" key="1">
    <citation type="submission" date="2019-07" db="EMBL/GenBank/DDBJ databases">
        <title>The pathways for chlorine oxyanion respiration interact through the shared metabolite chlorate.</title>
        <authorList>
            <person name="Barnum T.P."/>
            <person name="Cheng Y."/>
            <person name="Hill K.A."/>
            <person name="Lucas L.N."/>
            <person name="Carlson H.K."/>
            <person name="Coates J.D."/>
        </authorList>
    </citation>
    <scope>NUCLEOTIDE SEQUENCE [LARGE SCALE GENOMIC DNA]</scope>
    <source>
        <strain evidence="3 4">BK-1</strain>
    </source>
</reference>
<feature type="binding site" evidence="2">
    <location>
        <position position="56"/>
    </location>
    <ligand>
        <name>substrate</name>
    </ligand>
</feature>
<dbReference type="SMART" id="SM00855">
    <property type="entry name" value="PGAM"/>
    <property type="match status" value="1"/>
</dbReference>
<evidence type="ECO:0000313" key="4">
    <source>
        <dbReference type="Proteomes" id="UP000316649"/>
    </source>
</evidence>
<dbReference type="SUPFAM" id="SSF53254">
    <property type="entry name" value="Phosphoglycerate mutase-like"/>
    <property type="match status" value="1"/>
</dbReference>
<gene>
    <name evidence="3" type="ORF">FHP88_00085</name>
</gene>
<dbReference type="Proteomes" id="UP000316649">
    <property type="component" value="Unassembled WGS sequence"/>
</dbReference>
<protein>
    <submittedName>
        <fullName evidence="3">Alpha-ribazole phosphatase family protein</fullName>
    </submittedName>
</protein>
<dbReference type="CDD" id="cd07067">
    <property type="entry name" value="HP_PGM_like"/>
    <property type="match status" value="1"/>
</dbReference>
<dbReference type="RefSeq" id="WP_144356956.1">
    <property type="nucleotide sequence ID" value="NZ_VMNH01000001.1"/>
</dbReference>
<name>A0A557SNK8_9GAMM</name>
<dbReference type="InterPro" id="IPR029033">
    <property type="entry name" value="His_PPase_superfam"/>
</dbReference>
<dbReference type="AlphaFoldDB" id="A0A557SNK8"/>
<dbReference type="OrthoDB" id="9783269at2"/>
<dbReference type="Pfam" id="PF00300">
    <property type="entry name" value="His_Phos_1"/>
    <property type="match status" value="1"/>
</dbReference>
<comment type="caution">
    <text evidence="3">The sequence shown here is derived from an EMBL/GenBank/DDBJ whole genome shotgun (WGS) entry which is preliminary data.</text>
</comment>
<dbReference type="InterPro" id="IPR050275">
    <property type="entry name" value="PGM_Phosphatase"/>
</dbReference>